<evidence type="ECO:0000259" key="2">
    <source>
        <dbReference type="Pfam" id="PF01035"/>
    </source>
</evidence>
<dbReference type="STRING" id="1798374.A2Z33_06335"/>
<dbReference type="PANTHER" id="PTHR10815:SF13">
    <property type="entry name" value="METHYLATED-DNA--PROTEIN-CYSTEINE METHYLTRANSFERASE"/>
    <property type="match status" value="1"/>
</dbReference>
<dbReference type="NCBIfam" id="TIGR00589">
    <property type="entry name" value="ogt"/>
    <property type="match status" value="1"/>
</dbReference>
<gene>
    <name evidence="3" type="ORF">A2Z33_06335</name>
</gene>
<keyword evidence="1" id="KW-0227">DNA damage</keyword>
<dbReference type="EMBL" id="MFJD01000001">
    <property type="protein sequence ID" value="OGG04890.1"/>
    <property type="molecule type" value="Genomic_DNA"/>
</dbReference>
<dbReference type="CDD" id="cd06445">
    <property type="entry name" value="ATase"/>
    <property type="match status" value="1"/>
</dbReference>
<organism evidence="3 4">
    <name type="scientific">Candidatus Gottesmanbacteria bacterium RBG_16_52_11</name>
    <dbReference type="NCBI Taxonomy" id="1798374"/>
    <lineage>
        <taxon>Bacteria</taxon>
        <taxon>Candidatus Gottesmaniibacteriota</taxon>
    </lineage>
</organism>
<dbReference type="AlphaFoldDB" id="A0A1F5YXF9"/>
<dbReference type="SUPFAM" id="SSF46767">
    <property type="entry name" value="Methylated DNA-protein cysteine methyltransferase, C-terminal domain"/>
    <property type="match status" value="1"/>
</dbReference>
<dbReference type="InterPro" id="IPR014048">
    <property type="entry name" value="MethylDNA_cys_MeTrfase_DNA-bd"/>
</dbReference>
<evidence type="ECO:0000313" key="4">
    <source>
        <dbReference type="Proteomes" id="UP000178448"/>
    </source>
</evidence>
<dbReference type="Gene3D" id="1.10.10.10">
    <property type="entry name" value="Winged helix-like DNA-binding domain superfamily/Winged helix DNA-binding domain"/>
    <property type="match status" value="1"/>
</dbReference>
<dbReference type="Pfam" id="PF01035">
    <property type="entry name" value="DNA_binding_1"/>
    <property type="match status" value="1"/>
</dbReference>
<proteinExistence type="predicted"/>
<sequence length="102" mass="10838">MSFRERVYRVTRSIPKGKVATYATVAELSGSPRAARAVGMLMRDNPDAPHTPCHRVVASDGSLHGYSGDGGLAGKRRLLLSEGVVFRGSKVDLSRSGWAGPA</sequence>
<dbReference type="GO" id="GO:0006281">
    <property type="term" value="P:DNA repair"/>
    <property type="evidence" value="ECO:0007669"/>
    <property type="project" value="InterPro"/>
</dbReference>
<comment type="caution">
    <text evidence="3">The sequence shown here is derived from an EMBL/GenBank/DDBJ whole genome shotgun (WGS) entry which is preliminary data.</text>
</comment>
<dbReference type="InterPro" id="IPR036388">
    <property type="entry name" value="WH-like_DNA-bd_sf"/>
</dbReference>
<dbReference type="PANTHER" id="PTHR10815">
    <property type="entry name" value="METHYLATED-DNA--PROTEIN-CYSTEINE METHYLTRANSFERASE"/>
    <property type="match status" value="1"/>
</dbReference>
<evidence type="ECO:0000313" key="3">
    <source>
        <dbReference type="EMBL" id="OGG04890.1"/>
    </source>
</evidence>
<dbReference type="GO" id="GO:0003824">
    <property type="term" value="F:catalytic activity"/>
    <property type="evidence" value="ECO:0007669"/>
    <property type="project" value="InterPro"/>
</dbReference>
<dbReference type="InterPro" id="IPR036217">
    <property type="entry name" value="MethylDNA_cys_MeTrfase_DNAb"/>
</dbReference>
<evidence type="ECO:0000256" key="1">
    <source>
        <dbReference type="ARBA" id="ARBA00022763"/>
    </source>
</evidence>
<protein>
    <recommendedName>
        <fullName evidence="2">Methylated-DNA-[protein]-cysteine S-methyltransferase DNA binding domain-containing protein</fullName>
    </recommendedName>
</protein>
<dbReference type="Proteomes" id="UP000178448">
    <property type="component" value="Unassembled WGS sequence"/>
</dbReference>
<name>A0A1F5YXF9_9BACT</name>
<accession>A0A1F5YXF9</accession>
<reference evidence="3 4" key="1">
    <citation type="journal article" date="2016" name="Nat. Commun.">
        <title>Thousands of microbial genomes shed light on interconnected biogeochemical processes in an aquifer system.</title>
        <authorList>
            <person name="Anantharaman K."/>
            <person name="Brown C.T."/>
            <person name="Hug L.A."/>
            <person name="Sharon I."/>
            <person name="Castelle C.J."/>
            <person name="Probst A.J."/>
            <person name="Thomas B.C."/>
            <person name="Singh A."/>
            <person name="Wilkins M.J."/>
            <person name="Karaoz U."/>
            <person name="Brodie E.L."/>
            <person name="Williams K.H."/>
            <person name="Hubbard S.S."/>
            <person name="Banfield J.F."/>
        </authorList>
    </citation>
    <scope>NUCLEOTIDE SEQUENCE [LARGE SCALE GENOMIC DNA]</scope>
</reference>
<feature type="domain" description="Methylated-DNA-[protein]-cysteine S-methyltransferase DNA binding" evidence="2">
    <location>
        <begin position="3"/>
        <end position="84"/>
    </location>
</feature>